<organism evidence="1 2">
    <name type="scientific">Rhizopus oryzae</name>
    <name type="common">Mucormycosis agent</name>
    <name type="synonym">Rhizopus arrhizus var. delemar</name>
    <dbReference type="NCBI Taxonomy" id="64495"/>
    <lineage>
        <taxon>Eukaryota</taxon>
        <taxon>Fungi</taxon>
        <taxon>Fungi incertae sedis</taxon>
        <taxon>Mucoromycota</taxon>
        <taxon>Mucoromycotina</taxon>
        <taxon>Mucoromycetes</taxon>
        <taxon>Mucorales</taxon>
        <taxon>Mucorineae</taxon>
        <taxon>Rhizopodaceae</taxon>
        <taxon>Rhizopus</taxon>
    </lineage>
</organism>
<evidence type="ECO:0000313" key="1">
    <source>
        <dbReference type="EMBL" id="KAG1537755.1"/>
    </source>
</evidence>
<accession>A0A9P6Y2C8</accession>
<protein>
    <submittedName>
        <fullName evidence="1">Uncharacterized protein</fullName>
    </submittedName>
</protein>
<dbReference type="EMBL" id="JAANIT010002041">
    <property type="protein sequence ID" value="KAG1537755.1"/>
    <property type="molecule type" value="Genomic_DNA"/>
</dbReference>
<sequence>MNQNPFLYRKYQARQEVANENTIEKERQQLINNYAGLVQFLNTVFVSVDPHNDEVYDGQSCSMNDVLTYVWNYSHLLQDKSPVGFGRWCSGKNIDFIHATVKRRKVNEEATISVRLLYVLKEKYIANVVKFIVEQLPLYQQTIQSFKNDGYSVIGYARKSRSKETNETRTKLLNMMCKKLKMRSMVEKVFVSFKTSTNDPIMNRDLDDDKKVLEEIDADGNTQDMLKYVL</sequence>
<reference evidence="1" key="1">
    <citation type="journal article" date="2020" name="Microb. Genom.">
        <title>Genetic diversity of clinical and environmental Mucorales isolates obtained from an investigation of mucormycosis cases among solid organ transplant recipients.</title>
        <authorList>
            <person name="Nguyen M.H."/>
            <person name="Kaul D."/>
            <person name="Muto C."/>
            <person name="Cheng S.J."/>
            <person name="Richter R.A."/>
            <person name="Bruno V.M."/>
            <person name="Liu G."/>
            <person name="Beyhan S."/>
            <person name="Sundermann A.J."/>
            <person name="Mounaud S."/>
            <person name="Pasculle A.W."/>
            <person name="Nierman W.C."/>
            <person name="Driscoll E."/>
            <person name="Cumbie R."/>
            <person name="Clancy C.J."/>
            <person name="Dupont C.L."/>
        </authorList>
    </citation>
    <scope>NUCLEOTIDE SEQUENCE</scope>
    <source>
        <strain evidence="1">GL16</strain>
    </source>
</reference>
<dbReference type="Proteomes" id="UP000717996">
    <property type="component" value="Unassembled WGS sequence"/>
</dbReference>
<evidence type="ECO:0000313" key="2">
    <source>
        <dbReference type="Proteomes" id="UP000717996"/>
    </source>
</evidence>
<proteinExistence type="predicted"/>
<gene>
    <name evidence="1" type="ORF">G6F51_010183</name>
</gene>
<dbReference type="OrthoDB" id="2270519at2759"/>
<name>A0A9P6Y2C8_RHIOR</name>
<comment type="caution">
    <text evidence="1">The sequence shown here is derived from an EMBL/GenBank/DDBJ whole genome shotgun (WGS) entry which is preliminary data.</text>
</comment>
<dbReference type="AlphaFoldDB" id="A0A9P6Y2C8"/>